<feature type="coiled-coil region" evidence="1">
    <location>
        <begin position="455"/>
        <end position="489"/>
    </location>
</feature>
<dbReference type="Pfam" id="PF00240">
    <property type="entry name" value="ubiquitin"/>
    <property type="match status" value="1"/>
</dbReference>
<feature type="coiled-coil region" evidence="1">
    <location>
        <begin position="229"/>
        <end position="310"/>
    </location>
</feature>
<keyword evidence="6" id="KW-1185">Reference proteome</keyword>
<dbReference type="GO" id="GO:0031593">
    <property type="term" value="F:polyubiquitin modification-dependent protein binding"/>
    <property type="evidence" value="ECO:0007669"/>
    <property type="project" value="TreeGrafter"/>
</dbReference>
<dbReference type="InterPro" id="IPR012955">
    <property type="entry name" value="CASP_C"/>
</dbReference>
<dbReference type="CDD" id="cd01805">
    <property type="entry name" value="Ubl_Rad23"/>
    <property type="match status" value="1"/>
</dbReference>
<evidence type="ECO:0000313" key="6">
    <source>
        <dbReference type="Proteomes" id="UP001217582"/>
    </source>
</evidence>
<dbReference type="GO" id="GO:0000139">
    <property type="term" value="C:Golgi membrane"/>
    <property type="evidence" value="ECO:0007669"/>
    <property type="project" value="InterPro"/>
</dbReference>
<feature type="domain" description="UBA" evidence="3">
    <location>
        <begin position="922"/>
        <end position="964"/>
    </location>
</feature>
<keyword evidence="1" id="KW-0175">Coiled coil</keyword>
<dbReference type="PRINTS" id="PR01839">
    <property type="entry name" value="RAD23PROTEIN"/>
</dbReference>
<dbReference type="FunFam" id="1.10.8.10:FF:000003">
    <property type="entry name" value="UV excision repair protein RAD23 homolog"/>
    <property type="match status" value="1"/>
</dbReference>
<dbReference type="InterPro" id="IPR029071">
    <property type="entry name" value="Ubiquitin-like_domsf"/>
</dbReference>
<dbReference type="PANTHER" id="PTHR10621:SF0">
    <property type="entry name" value="UV EXCISION REPAIR PROTEIN RAD23"/>
    <property type="match status" value="1"/>
</dbReference>
<dbReference type="Pfam" id="PF09280">
    <property type="entry name" value="XPC-binding"/>
    <property type="match status" value="1"/>
</dbReference>
<dbReference type="Proteomes" id="UP001217582">
    <property type="component" value="Chromosome 1"/>
</dbReference>
<dbReference type="Pfam" id="PF25398">
    <property type="entry name" value="CUX1_N"/>
    <property type="match status" value="1"/>
</dbReference>
<dbReference type="GO" id="GO:0003684">
    <property type="term" value="F:damaged DNA binding"/>
    <property type="evidence" value="ECO:0007669"/>
    <property type="project" value="InterPro"/>
</dbReference>
<evidence type="ECO:0000259" key="4">
    <source>
        <dbReference type="PROSITE" id="PS50053"/>
    </source>
</evidence>
<feature type="compositionally biased region" description="Low complexity" evidence="2">
    <location>
        <begin position="675"/>
        <end position="688"/>
    </location>
</feature>
<reference evidence="5 6" key="1">
    <citation type="submission" date="2023-03" db="EMBL/GenBank/DDBJ databases">
        <title>Mating type loci evolution in Malassezia.</title>
        <authorList>
            <person name="Coelho M.A."/>
        </authorList>
    </citation>
    <scope>NUCLEOTIDE SEQUENCE [LARGE SCALE GENOMIC DNA]</scope>
    <source>
        <strain evidence="5 6">CBS 13387</strain>
    </source>
</reference>
<feature type="compositionally biased region" description="Low complexity" evidence="2">
    <location>
        <begin position="698"/>
        <end position="730"/>
    </location>
</feature>
<accession>A0AAJ6CK11</accession>
<dbReference type="SMART" id="SM00213">
    <property type="entry name" value="UBQ"/>
    <property type="match status" value="1"/>
</dbReference>
<dbReference type="GO" id="GO:0043130">
    <property type="term" value="F:ubiquitin binding"/>
    <property type="evidence" value="ECO:0007669"/>
    <property type="project" value="TreeGrafter"/>
</dbReference>
<feature type="domain" description="UBA" evidence="3">
    <location>
        <begin position="740"/>
        <end position="780"/>
    </location>
</feature>
<gene>
    <name evidence="5" type="primary">RAD23</name>
    <name evidence="5" type="ORF">MARU1_000030</name>
</gene>
<dbReference type="EMBL" id="CP119916">
    <property type="protein sequence ID" value="WFD14035.1"/>
    <property type="molecule type" value="Genomic_DNA"/>
</dbReference>
<dbReference type="InterPro" id="IPR057476">
    <property type="entry name" value="Cux_N"/>
</dbReference>
<sequence>MASPAQGTRNDILASVLDSWKQICVEGFLDDLHAYANSISDVQKEALLARKSLADRTREFKRQEPGTQLEGIRALLKSYQSQIDALTTRAKQAETLVLDAHARLGQLRIPSQHFEMLHEELAHAQDHLQLRSDYSQLFAERRDLEQQLTQAEARAVTLSEQAAQASSETQMMISKAVAAATQRASERTERVERELAAARGHLRELCASHEQLTQQLLAPQSSDQDSRNIEGVLSDLQRANQRAAQAEHNMVLLREEVDKTKASEAKATAARIRAMEEHMTKQVEAHAQQIRSLEQARDAARIQNNKERDLHAQRLQAVMEEKAQIQEVLLQRSDYAEIKRELDVLRAVEFAGDEMVSFEEGDSSSLESQLVRRNHRLQDELATMRATLADAQRSLAATQLEMKEQAQRISDLMAKNTHLEKDLLGVASSGGHLQSDMKDLIPIVTGQRDRFRTRNAELENSLRTQNHAMTELRSEIKRLQADNVSMYEKVRYLQGYGRHQALDAPYSPRKPLEAEEAYRVRYEASIHPFEAFRDREHTRAIASLGPVDRLIHMLASGILANSYLRWVYVGYMAMLHLIVFFMLLEAGHRALTTTMKLLVKSLTGGNFHIDVEASDTVASVKQTIQASKGHLAENQKLIYAGKILSDEKTVGEYEIKEKDFLVVMVSKPKAKKVETSSTPSAPVATPSKPSDDAPKPSEPAATTTATTAPDTTAAPSSSEPPSTPAPSSGSLQTGSFLSGSELETAVNSIMEMGFPKNDVQRAMRMSFNNPDRAVEYLMNGLPEETAPPPATTTAVPATPGTPSPAPASASAPAPAPRSGNLFEQAAAMQAGTQNAPQEDLIGEEDEHGRQVLDLGNPQVLSQLRTLLEQNPAALQPLVQALVQSNPQLAQAMSADPEGVLRMLSGEGLEGEESFEVPTLQQLTDEDRAHVEQIISMGIPERKAIESYFMCGRNLEMAVQYYFENPQDFED</sequence>
<dbReference type="Gene3D" id="1.10.10.540">
    <property type="entry name" value="XPC-binding domain"/>
    <property type="match status" value="1"/>
</dbReference>
<dbReference type="InterPro" id="IPR036353">
    <property type="entry name" value="XPC-bd_sf"/>
</dbReference>
<dbReference type="GO" id="GO:0006891">
    <property type="term" value="P:intra-Golgi vesicle-mediated transport"/>
    <property type="evidence" value="ECO:0007669"/>
    <property type="project" value="InterPro"/>
</dbReference>
<proteinExistence type="predicted"/>
<dbReference type="CDD" id="cd14281">
    <property type="entry name" value="UBA2_Rad23_like"/>
    <property type="match status" value="1"/>
</dbReference>
<dbReference type="Gene3D" id="3.10.20.90">
    <property type="entry name" value="Phosphatidylinositol 3-kinase Catalytic Subunit, Chain A, domain 1"/>
    <property type="match status" value="1"/>
</dbReference>
<dbReference type="AlphaFoldDB" id="A0AAJ6CK11"/>
<dbReference type="PROSITE" id="PS50030">
    <property type="entry name" value="UBA"/>
    <property type="match status" value="2"/>
</dbReference>
<protein>
    <submittedName>
        <fullName evidence="5">UV excision repair protein rad23</fullName>
    </submittedName>
</protein>
<feature type="domain" description="Ubiquitin-like" evidence="4">
    <location>
        <begin position="595"/>
        <end position="670"/>
    </location>
</feature>
<feature type="region of interest" description="Disordered" evidence="2">
    <location>
        <begin position="671"/>
        <end position="735"/>
    </location>
</feature>
<dbReference type="GO" id="GO:0005829">
    <property type="term" value="C:cytosol"/>
    <property type="evidence" value="ECO:0007669"/>
    <property type="project" value="TreeGrafter"/>
</dbReference>
<dbReference type="PANTHER" id="PTHR10621">
    <property type="entry name" value="UV EXCISION REPAIR PROTEIN RAD23"/>
    <property type="match status" value="1"/>
</dbReference>
<dbReference type="Gene3D" id="1.10.8.10">
    <property type="entry name" value="DNA helicase RuvA subunit, C-terminal domain"/>
    <property type="match status" value="2"/>
</dbReference>
<dbReference type="SMART" id="SM00165">
    <property type="entry name" value="UBA"/>
    <property type="match status" value="2"/>
</dbReference>
<dbReference type="Pfam" id="PF08172">
    <property type="entry name" value="CASP_C"/>
    <property type="match status" value="1"/>
</dbReference>
<dbReference type="InterPro" id="IPR015360">
    <property type="entry name" value="XPC-bd"/>
</dbReference>
<dbReference type="GO" id="GO:0070628">
    <property type="term" value="F:proteasome binding"/>
    <property type="evidence" value="ECO:0007669"/>
    <property type="project" value="TreeGrafter"/>
</dbReference>
<dbReference type="SUPFAM" id="SSF54236">
    <property type="entry name" value="Ubiquitin-like"/>
    <property type="match status" value="1"/>
</dbReference>
<dbReference type="FunFam" id="3.10.20.90:FF:000254">
    <property type="entry name" value="UV excision repair protein Rad23"/>
    <property type="match status" value="1"/>
</dbReference>
<dbReference type="SUPFAM" id="SSF46934">
    <property type="entry name" value="UBA-like"/>
    <property type="match status" value="2"/>
</dbReference>
<evidence type="ECO:0000259" key="3">
    <source>
        <dbReference type="PROSITE" id="PS50030"/>
    </source>
</evidence>
<dbReference type="Pfam" id="PF00627">
    <property type="entry name" value="UBA"/>
    <property type="match status" value="1"/>
</dbReference>
<feature type="coiled-coil region" evidence="1">
    <location>
        <begin position="69"/>
        <end position="96"/>
    </location>
</feature>
<evidence type="ECO:0000256" key="2">
    <source>
        <dbReference type="SAM" id="MobiDB-lite"/>
    </source>
</evidence>
<dbReference type="GO" id="GO:0006289">
    <property type="term" value="P:nucleotide-excision repair"/>
    <property type="evidence" value="ECO:0007669"/>
    <property type="project" value="InterPro"/>
</dbReference>
<evidence type="ECO:0000313" key="5">
    <source>
        <dbReference type="EMBL" id="WFD14035.1"/>
    </source>
</evidence>
<evidence type="ECO:0000256" key="1">
    <source>
        <dbReference type="SAM" id="Coils"/>
    </source>
</evidence>
<dbReference type="InterPro" id="IPR009060">
    <property type="entry name" value="UBA-like_sf"/>
</dbReference>
<dbReference type="InterPro" id="IPR004806">
    <property type="entry name" value="Rad23"/>
</dbReference>
<dbReference type="InterPro" id="IPR000626">
    <property type="entry name" value="Ubiquitin-like_dom"/>
</dbReference>
<dbReference type="CDD" id="cd14280">
    <property type="entry name" value="UBA1_Rad23_like"/>
    <property type="match status" value="1"/>
</dbReference>
<dbReference type="NCBIfam" id="TIGR00601">
    <property type="entry name" value="rad23"/>
    <property type="match status" value="1"/>
</dbReference>
<feature type="region of interest" description="Disordered" evidence="2">
    <location>
        <begin position="781"/>
        <end position="818"/>
    </location>
</feature>
<dbReference type="SUPFAM" id="SSF101238">
    <property type="entry name" value="XPC-binding domain"/>
    <property type="match status" value="1"/>
</dbReference>
<name>A0AAJ6CK11_9BASI</name>
<feature type="coiled-coil region" evidence="1">
    <location>
        <begin position="127"/>
        <end position="168"/>
    </location>
</feature>
<organism evidence="5 6">
    <name type="scientific">Malassezia arunalokei</name>
    <dbReference type="NCBI Taxonomy" id="1514897"/>
    <lineage>
        <taxon>Eukaryota</taxon>
        <taxon>Fungi</taxon>
        <taxon>Dikarya</taxon>
        <taxon>Basidiomycota</taxon>
        <taxon>Ustilaginomycotina</taxon>
        <taxon>Malasseziomycetes</taxon>
        <taxon>Malasseziales</taxon>
        <taxon>Malasseziaceae</taxon>
        <taxon>Malassezia</taxon>
    </lineage>
</organism>
<dbReference type="GO" id="GO:0005654">
    <property type="term" value="C:nucleoplasm"/>
    <property type="evidence" value="ECO:0007669"/>
    <property type="project" value="TreeGrafter"/>
</dbReference>
<feature type="coiled-coil region" evidence="1">
    <location>
        <begin position="374"/>
        <end position="422"/>
    </location>
</feature>
<dbReference type="GO" id="GO:0043161">
    <property type="term" value="P:proteasome-mediated ubiquitin-dependent protein catabolic process"/>
    <property type="evidence" value="ECO:0007669"/>
    <property type="project" value="InterPro"/>
</dbReference>
<dbReference type="PROSITE" id="PS50053">
    <property type="entry name" value="UBIQUITIN_2"/>
    <property type="match status" value="1"/>
</dbReference>
<dbReference type="InterPro" id="IPR015940">
    <property type="entry name" value="UBA"/>
</dbReference>